<evidence type="ECO:0000313" key="2">
    <source>
        <dbReference type="Proteomes" id="UP001597343"/>
    </source>
</evidence>
<accession>A0ABW4ZVY1</accession>
<gene>
    <name evidence="1" type="ORF">ACFSOY_06665</name>
</gene>
<comment type="caution">
    <text evidence="1">The sequence shown here is derived from an EMBL/GenBank/DDBJ whole genome shotgun (WGS) entry which is preliminary data.</text>
</comment>
<dbReference type="RefSeq" id="WP_386045005.1">
    <property type="nucleotide sequence ID" value="NZ_JBHUIO010000005.1"/>
</dbReference>
<dbReference type="Proteomes" id="UP001597343">
    <property type="component" value="Unassembled WGS sequence"/>
</dbReference>
<organism evidence="1 2">
    <name type="scientific">Tumebacillus lipolyticus</name>
    <dbReference type="NCBI Taxonomy" id="1280370"/>
    <lineage>
        <taxon>Bacteria</taxon>
        <taxon>Bacillati</taxon>
        <taxon>Bacillota</taxon>
        <taxon>Bacilli</taxon>
        <taxon>Bacillales</taxon>
        <taxon>Alicyclobacillaceae</taxon>
        <taxon>Tumebacillus</taxon>
    </lineage>
</organism>
<dbReference type="EMBL" id="JBHUIO010000005">
    <property type="protein sequence ID" value="MFD2169674.1"/>
    <property type="molecule type" value="Genomic_DNA"/>
</dbReference>
<keyword evidence="2" id="KW-1185">Reference proteome</keyword>
<name>A0ABW4ZVY1_9BACL</name>
<sequence length="93" mass="10722">MPPVHYDPIDSIEIKAPQHSSDASYLVRYGQVDWDQDGQNVQTAIYVLMKYGEDIKYRRVAHILTTSNTPDEPTDLEKVVHAIQTLKIRNNIR</sequence>
<proteinExistence type="predicted"/>
<protein>
    <submittedName>
        <fullName evidence="1">Uncharacterized protein</fullName>
    </submittedName>
</protein>
<evidence type="ECO:0000313" key="1">
    <source>
        <dbReference type="EMBL" id="MFD2169674.1"/>
    </source>
</evidence>
<reference evidence="2" key="1">
    <citation type="journal article" date="2019" name="Int. J. Syst. Evol. Microbiol.">
        <title>The Global Catalogue of Microorganisms (GCM) 10K type strain sequencing project: providing services to taxonomists for standard genome sequencing and annotation.</title>
        <authorList>
            <consortium name="The Broad Institute Genomics Platform"/>
            <consortium name="The Broad Institute Genome Sequencing Center for Infectious Disease"/>
            <person name="Wu L."/>
            <person name="Ma J."/>
        </authorList>
    </citation>
    <scope>NUCLEOTIDE SEQUENCE [LARGE SCALE GENOMIC DNA]</scope>
    <source>
        <strain evidence="2">CGMCC 1.13574</strain>
    </source>
</reference>